<feature type="signal peptide" evidence="1">
    <location>
        <begin position="1"/>
        <end position="27"/>
    </location>
</feature>
<feature type="chain" id="PRO_5021877606" description="Outer membrane lipoprotein-sorting protein" evidence="1">
    <location>
        <begin position="28"/>
        <end position="356"/>
    </location>
</feature>
<evidence type="ECO:0000313" key="3">
    <source>
        <dbReference type="Proteomes" id="UP000315647"/>
    </source>
</evidence>
<reference evidence="2 3" key="1">
    <citation type="submission" date="2019-03" db="EMBL/GenBank/DDBJ databases">
        <title>Deep-cultivation of Planctomycetes and their phenomic and genomic characterization uncovers novel biology.</title>
        <authorList>
            <person name="Wiegand S."/>
            <person name="Jogler M."/>
            <person name="Boedeker C."/>
            <person name="Pinto D."/>
            <person name="Vollmers J."/>
            <person name="Rivas-Marin E."/>
            <person name="Kohn T."/>
            <person name="Peeters S.H."/>
            <person name="Heuer A."/>
            <person name="Rast P."/>
            <person name="Oberbeckmann S."/>
            <person name="Bunk B."/>
            <person name="Jeske O."/>
            <person name="Meyerdierks A."/>
            <person name="Storesund J.E."/>
            <person name="Kallscheuer N."/>
            <person name="Luecker S."/>
            <person name="Lage O.M."/>
            <person name="Pohl T."/>
            <person name="Merkel B.J."/>
            <person name="Hornburger P."/>
            <person name="Mueller R.-W."/>
            <person name="Bruemmer F."/>
            <person name="Labrenz M."/>
            <person name="Spormann A.M."/>
            <person name="Op den Camp H."/>
            <person name="Overmann J."/>
            <person name="Amann R."/>
            <person name="Jetten M.S.M."/>
            <person name="Mascher T."/>
            <person name="Medema M.H."/>
            <person name="Devos D.P."/>
            <person name="Kaster A.-K."/>
            <person name="Ovreas L."/>
            <person name="Rohde M."/>
            <person name="Galperin M.Y."/>
            <person name="Jogler C."/>
        </authorList>
    </citation>
    <scope>NUCLEOTIDE SEQUENCE [LARGE SCALE GENOMIC DNA]</scope>
    <source>
        <strain evidence="2 3">Enr10</strain>
    </source>
</reference>
<dbReference type="AlphaFoldDB" id="A0A517QGD4"/>
<proteinExistence type="predicted"/>
<gene>
    <name evidence="2" type="ORF">Enr10x_60670</name>
</gene>
<protein>
    <recommendedName>
        <fullName evidence="4">Outer membrane lipoprotein-sorting protein</fullName>
    </recommendedName>
</protein>
<accession>A0A517QGD4</accession>
<keyword evidence="1" id="KW-0732">Signal</keyword>
<evidence type="ECO:0008006" key="4">
    <source>
        <dbReference type="Google" id="ProtNLM"/>
    </source>
</evidence>
<evidence type="ECO:0000313" key="2">
    <source>
        <dbReference type="EMBL" id="QDT30699.1"/>
    </source>
</evidence>
<sequence length="356" mass="40954" precursor="true">MSHNKRLHPIVLAVTLAVSLSGASLLAADPQKWPEKLPESILKLKQSKHPEIPRESNTSEKEGLERLKQAMRPDSHLKSGTVLIETEKFLPPRLHRGRVPLILTRLTFDTQVKPSLWAQWTSTAEKNCAFVRSTEDTFLSESFPAQRGRQRISIRKKDYIPTSLYCDLFPIFSFTYIPHFLLGRPQMYEVFVRNSVMKGGQFFVERQADGPWVIHKVTEDSNPKSRHKKYHAIFEVTADEPCYLTRMIFWSQSRESGDWEVNMALQNDFVEVDGVKVPGETLSYLRRFLEKGGEDMVHRLTLTWQEVNKPSDPKTFNEKLLEPTPETGIFDLRKKSDGVVGVPYSEFQKTESSSDK</sequence>
<dbReference type="EMBL" id="CP037421">
    <property type="protein sequence ID" value="QDT30699.1"/>
    <property type="molecule type" value="Genomic_DNA"/>
</dbReference>
<dbReference type="RefSeq" id="WP_145452552.1">
    <property type="nucleotide sequence ID" value="NZ_CP037421.1"/>
</dbReference>
<dbReference type="Proteomes" id="UP000315647">
    <property type="component" value="Chromosome"/>
</dbReference>
<evidence type="ECO:0000256" key="1">
    <source>
        <dbReference type="SAM" id="SignalP"/>
    </source>
</evidence>
<keyword evidence="3" id="KW-1185">Reference proteome</keyword>
<name>A0A517QGD4_9PLAN</name>
<organism evidence="2 3">
    <name type="scientific">Gimesia panareensis</name>
    <dbReference type="NCBI Taxonomy" id="2527978"/>
    <lineage>
        <taxon>Bacteria</taxon>
        <taxon>Pseudomonadati</taxon>
        <taxon>Planctomycetota</taxon>
        <taxon>Planctomycetia</taxon>
        <taxon>Planctomycetales</taxon>
        <taxon>Planctomycetaceae</taxon>
        <taxon>Gimesia</taxon>
    </lineage>
</organism>